<dbReference type="KEGG" id="kqi:F1D05_29865"/>
<dbReference type="RefSeq" id="WP_185449616.1">
    <property type="nucleotide sequence ID" value="NZ_CP043661.1"/>
</dbReference>
<dbReference type="EMBL" id="CP043661">
    <property type="protein sequence ID" value="QNE21360.1"/>
    <property type="molecule type" value="Genomic_DNA"/>
</dbReference>
<dbReference type="PANTHER" id="PTHR31272">
    <property type="entry name" value="CYTOCHROME C-TYPE BIOGENESIS PROTEIN HI_1454-RELATED"/>
    <property type="match status" value="1"/>
</dbReference>
<dbReference type="InterPro" id="IPR051790">
    <property type="entry name" value="Cytochrome_c-biogenesis_DsbD"/>
</dbReference>
<evidence type="ECO:0000256" key="1">
    <source>
        <dbReference type="SAM" id="Phobius"/>
    </source>
</evidence>
<dbReference type="AlphaFoldDB" id="A0A7G6X545"/>
<feature type="transmembrane region" description="Helical" evidence="1">
    <location>
        <begin position="82"/>
        <end position="101"/>
    </location>
</feature>
<keyword evidence="1" id="KW-0812">Transmembrane</keyword>
<evidence type="ECO:0000313" key="2">
    <source>
        <dbReference type="EMBL" id="QNE21360.1"/>
    </source>
</evidence>
<keyword evidence="1" id="KW-0472">Membrane</keyword>
<organism evidence="2 3">
    <name type="scientific">Kribbella qitaiheensis</name>
    <dbReference type="NCBI Taxonomy" id="1544730"/>
    <lineage>
        <taxon>Bacteria</taxon>
        <taxon>Bacillati</taxon>
        <taxon>Actinomycetota</taxon>
        <taxon>Actinomycetes</taxon>
        <taxon>Propionibacteriales</taxon>
        <taxon>Kribbellaceae</taxon>
        <taxon>Kribbella</taxon>
    </lineage>
</organism>
<accession>A0A7G6X545</accession>
<feature type="transmembrane region" description="Helical" evidence="1">
    <location>
        <begin position="254"/>
        <end position="273"/>
    </location>
</feature>
<keyword evidence="1" id="KW-1133">Transmembrane helix</keyword>
<feature type="transmembrane region" description="Helical" evidence="1">
    <location>
        <begin position="165"/>
        <end position="188"/>
    </location>
</feature>
<sequence length="279" mass="28626">MYSVPIGLALAAGTLAVVNPCGFALLPAYASLLVLGDQPARRTVAIGRALGFAAALTVGFVAVFGVFGLLLAPVAAQIQPRLPWFTVALGLVLAVLGAWLTTGRSLPGLRLAAGRGPALTRSFTSMTMFGVAYALASLGCTIGPFLVTVVATFRAGTVTGGVAVFAAYALGMGIVVTALSLAIALAREGVLTTLRQAGRVVSRLGGLLLLVSGAYVAYYGWYEIRVQRGGAANDPVIDTGAAIQRWLATGLDDLGAAGIAAIAIILIVITTVMRRTRRR</sequence>
<dbReference type="Proteomes" id="UP000515563">
    <property type="component" value="Chromosome"/>
</dbReference>
<evidence type="ECO:0000313" key="3">
    <source>
        <dbReference type="Proteomes" id="UP000515563"/>
    </source>
</evidence>
<feature type="transmembrane region" description="Helical" evidence="1">
    <location>
        <begin position="50"/>
        <end position="76"/>
    </location>
</feature>
<protein>
    <submittedName>
        <fullName evidence="2">Cytochrome c biogenesis protein CcdA</fullName>
    </submittedName>
</protein>
<reference evidence="2 3" key="2">
    <citation type="journal article" date="2020" name="Microbiol. Resour. Announc.">
        <title>Antarctic desert soil bacteria exhibit high novel natural product potential, evaluated through long-read genome sequencing and comparative genomics.</title>
        <authorList>
            <person name="Benaud N."/>
            <person name="Edwards R.J."/>
            <person name="Amos T.G."/>
            <person name="D'Agostino P.M."/>
            <person name="Gutierrez-Chavez C."/>
            <person name="Montgomery K."/>
            <person name="Nicetic I."/>
            <person name="Ferrari B.C."/>
        </authorList>
    </citation>
    <scope>NUCLEOTIDE SEQUENCE [LARGE SCALE GENOMIC DNA]</scope>
    <source>
        <strain evidence="2 3">SPB151</strain>
    </source>
</reference>
<feature type="transmembrane region" description="Helical" evidence="1">
    <location>
        <begin position="200"/>
        <end position="221"/>
    </location>
</feature>
<name>A0A7G6X545_9ACTN</name>
<gene>
    <name evidence="2" type="ORF">F1D05_29865</name>
</gene>
<reference evidence="3" key="1">
    <citation type="submission" date="2019-09" db="EMBL/GenBank/DDBJ databases">
        <title>Antimicrobial potential of Antarctic Bacteria.</title>
        <authorList>
            <person name="Benaud N."/>
            <person name="Edwards R.J."/>
            <person name="Ferrari B.C."/>
        </authorList>
    </citation>
    <scope>NUCLEOTIDE SEQUENCE [LARGE SCALE GENOMIC DNA]</scope>
    <source>
        <strain evidence="3">SPB151</strain>
    </source>
</reference>
<feature type="transmembrane region" description="Helical" evidence="1">
    <location>
        <begin position="6"/>
        <end position="29"/>
    </location>
</feature>
<feature type="transmembrane region" description="Helical" evidence="1">
    <location>
        <begin position="131"/>
        <end position="153"/>
    </location>
</feature>
<proteinExistence type="predicted"/>
<dbReference type="PANTHER" id="PTHR31272:SF4">
    <property type="entry name" value="CYTOCHROME C-TYPE BIOGENESIS PROTEIN HI_1454-RELATED"/>
    <property type="match status" value="1"/>
</dbReference>
<keyword evidence="3" id="KW-1185">Reference proteome</keyword>